<dbReference type="eggNOG" id="COG5000">
    <property type="taxonomic scope" value="Bacteria"/>
</dbReference>
<feature type="domain" description="PAS" evidence="8">
    <location>
        <begin position="423"/>
        <end position="461"/>
    </location>
</feature>
<dbReference type="FunFam" id="1.10.287.950:FF:000001">
    <property type="entry name" value="Methyl-accepting chemotaxis sensory transducer"/>
    <property type="match status" value="1"/>
</dbReference>
<comment type="subcellular location">
    <subcellularLocation>
        <location evidence="1">Membrane</location>
    </subcellularLocation>
</comment>
<dbReference type="SMART" id="SM00091">
    <property type="entry name" value="PAS"/>
    <property type="match status" value="4"/>
</dbReference>
<dbReference type="PANTHER" id="PTHR43531:SF14">
    <property type="entry name" value="METHYL-ACCEPTING CHEMOTAXIS PROTEIN I-RELATED"/>
    <property type="match status" value="1"/>
</dbReference>
<evidence type="ECO:0000256" key="2">
    <source>
        <dbReference type="ARBA" id="ARBA00022481"/>
    </source>
</evidence>
<dbReference type="CDD" id="cd00130">
    <property type="entry name" value="PAS"/>
    <property type="match status" value="4"/>
</dbReference>
<evidence type="ECO:0000313" key="12">
    <source>
        <dbReference type="Proteomes" id="UP000000383"/>
    </source>
</evidence>
<dbReference type="PROSITE" id="PS50111">
    <property type="entry name" value="CHEMOTAXIS_TRANSDUC_2"/>
    <property type="match status" value="1"/>
</dbReference>
<name>D7DPJ6_METV0</name>
<gene>
    <name evidence="11" type="ordered locus">M301_0856</name>
</gene>
<feature type="domain" description="PAS" evidence="8">
    <location>
        <begin position="284"/>
        <end position="340"/>
    </location>
</feature>
<dbReference type="InterPro" id="IPR051310">
    <property type="entry name" value="MCP_chemotaxis"/>
</dbReference>
<accession>D7DPJ6</accession>
<dbReference type="InterPro" id="IPR003660">
    <property type="entry name" value="HAMP_dom"/>
</dbReference>
<evidence type="ECO:0000259" key="7">
    <source>
        <dbReference type="PROSITE" id="PS50111"/>
    </source>
</evidence>
<dbReference type="KEGG" id="meh:M301_0856"/>
<dbReference type="Pfam" id="PF08447">
    <property type="entry name" value="PAS_3"/>
    <property type="match status" value="4"/>
</dbReference>
<comment type="similarity">
    <text evidence="3">Belongs to the methyl-accepting chemotaxis (MCP) protein family.</text>
</comment>
<dbReference type="InterPro" id="IPR035965">
    <property type="entry name" value="PAS-like_dom_sf"/>
</dbReference>
<dbReference type="SMART" id="SM00086">
    <property type="entry name" value="PAC"/>
    <property type="match status" value="4"/>
</dbReference>
<evidence type="ECO:0000259" key="10">
    <source>
        <dbReference type="PROSITE" id="PS50885"/>
    </source>
</evidence>
<dbReference type="SUPFAM" id="SSF55785">
    <property type="entry name" value="PYP-like sensor domain (PAS domain)"/>
    <property type="match status" value="4"/>
</dbReference>
<dbReference type="PROSITE" id="PS50885">
    <property type="entry name" value="HAMP"/>
    <property type="match status" value="1"/>
</dbReference>
<dbReference type="SMART" id="SM00304">
    <property type="entry name" value="HAMP"/>
    <property type="match status" value="2"/>
</dbReference>
<dbReference type="InterPro" id="IPR013655">
    <property type="entry name" value="PAS_fold_3"/>
</dbReference>
<dbReference type="RefSeq" id="WP_013147556.1">
    <property type="nucleotide sequence ID" value="NC_014207.1"/>
</dbReference>
<keyword evidence="2" id="KW-0488">Methylation</keyword>
<reference evidence="12" key="1">
    <citation type="submission" date="2010-05" db="EMBL/GenBank/DDBJ databases">
        <title>Complete sequence of Methylotenera sp. 301.</title>
        <authorList>
            <person name="Lucas S."/>
            <person name="Copeland A."/>
            <person name="Lapidus A."/>
            <person name="Cheng J.-F."/>
            <person name="Bruce D."/>
            <person name="Goodwin L."/>
            <person name="Pitluck S."/>
            <person name="Clum A."/>
            <person name="Land M."/>
            <person name="Hauser L."/>
            <person name="Kyrpides N."/>
            <person name="Ivanova N."/>
            <person name="Chistoservova L."/>
            <person name="Kalyuzhnaya M."/>
            <person name="Woyke T."/>
        </authorList>
    </citation>
    <scope>NUCLEOTIDE SEQUENCE [LARGE SCALE GENOMIC DNA]</scope>
    <source>
        <strain evidence="12">301</strain>
    </source>
</reference>
<dbReference type="InterPro" id="IPR001610">
    <property type="entry name" value="PAC"/>
</dbReference>
<dbReference type="InterPro" id="IPR000700">
    <property type="entry name" value="PAS-assoc_C"/>
</dbReference>
<proteinExistence type="inferred from homology"/>
<keyword evidence="5" id="KW-0175">Coiled coil</keyword>
<keyword evidence="4" id="KW-0807">Transducer</keyword>
<dbReference type="Gene3D" id="6.10.340.10">
    <property type="match status" value="1"/>
</dbReference>
<dbReference type="Proteomes" id="UP000000383">
    <property type="component" value="Chromosome"/>
</dbReference>
<dbReference type="NCBIfam" id="TIGR00229">
    <property type="entry name" value="sensory_box"/>
    <property type="match status" value="4"/>
</dbReference>
<feature type="domain" description="PAS" evidence="8">
    <location>
        <begin position="25"/>
        <end position="60"/>
    </location>
</feature>
<feature type="domain" description="PAS" evidence="8">
    <location>
        <begin position="545"/>
        <end position="575"/>
    </location>
</feature>
<feature type="transmembrane region" description="Helical" evidence="6">
    <location>
        <begin position="197"/>
        <end position="215"/>
    </location>
</feature>
<evidence type="ECO:0000256" key="4">
    <source>
        <dbReference type="PROSITE-ProRule" id="PRU00284"/>
    </source>
</evidence>
<keyword evidence="6" id="KW-0812">Transmembrane</keyword>
<dbReference type="InterPro" id="IPR000014">
    <property type="entry name" value="PAS"/>
</dbReference>
<dbReference type="Gene3D" id="3.30.450.20">
    <property type="entry name" value="PAS domain"/>
    <property type="match status" value="4"/>
</dbReference>
<dbReference type="InterPro" id="IPR004090">
    <property type="entry name" value="Chemotax_Me-accpt_rcpt"/>
</dbReference>
<dbReference type="PROSITE" id="PS50112">
    <property type="entry name" value="PAS"/>
    <property type="match status" value="4"/>
</dbReference>
<dbReference type="STRING" id="666681.M301_0856"/>
<feature type="domain" description="Methyl-accepting transducer" evidence="7">
    <location>
        <begin position="710"/>
        <end position="939"/>
    </location>
</feature>
<dbReference type="GO" id="GO:0004888">
    <property type="term" value="F:transmembrane signaling receptor activity"/>
    <property type="evidence" value="ECO:0007669"/>
    <property type="project" value="InterPro"/>
</dbReference>
<feature type="domain" description="PAC" evidence="9">
    <location>
        <begin position="482"/>
        <end position="534"/>
    </location>
</feature>
<keyword evidence="6" id="KW-1133">Transmembrane helix</keyword>
<dbReference type="PROSITE" id="PS50113">
    <property type="entry name" value="PAC"/>
    <property type="match status" value="3"/>
</dbReference>
<feature type="coiled-coil region" evidence="5">
    <location>
        <begin position="729"/>
        <end position="766"/>
    </location>
</feature>
<protein>
    <submittedName>
        <fullName evidence="11">Methyl-accepting chemotaxis sensory transducer with Pas/Pac sensor</fullName>
    </submittedName>
</protein>
<evidence type="ECO:0000256" key="1">
    <source>
        <dbReference type="ARBA" id="ARBA00004370"/>
    </source>
</evidence>
<dbReference type="GO" id="GO:0005886">
    <property type="term" value="C:plasma membrane"/>
    <property type="evidence" value="ECO:0007669"/>
    <property type="project" value="TreeGrafter"/>
</dbReference>
<feature type="domain" description="PAC" evidence="9">
    <location>
        <begin position="604"/>
        <end position="656"/>
    </location>
</feature>
<dbReference type="Pfam" id="PF00015">
    <property type="entry name" value="MCPsignal"/>
    <property type="match status" value="1"/>
</dbReference>
<dbReference type="eggNOG" id="COG0840">
    <property type="taxonomic scope" value="Bacteria"/>
</dbReference>
<dbReference type="SMART" id="SM00283">
    <property type="entry name" value="MA"/>
    <property type="match status" value="1"/>
</dbReference>
<sequence length="1001" mass="108716">MKINMPITNTEIIFDDSQFMLTKTDTKGVITYANQDFIKVSGFSESELVGSSHNMVRHPDMPTEAFEDMWRNLKANKPWTGMVKNRTKTGDFYWVIANAAPIIENGQVTGYLSARRKPSREQVKQATDAYHQFKSGNANGMQISEGLVVKNTLLNRLRNKTHNISLSQRLTGLVALASLSMALQAGLTIYIDAANKLWFIYGIPAVTALLLFWLVSKLTSSIKIPLKTSMQMFEQIAANKLDSDIEVQGNNEVSQLLRGIKAMQTLLSANENAEKELAFKVKEQSTQYENQLAAINKSTGVIEFSMDGQVIAANEIFLNALGYSREEAIGQQHSTFVEPEYKTSAEYKAFWQKLNSGESISGQFLRLGKGGKEIWLDASYNPILGVTGKPYKVVKYATDITEQKLKNADFEGQISAIGKSQGVIEISLSGMIIKVNQVYLDMLGYKEAELLGKHVSMVLDPTFAKSDAYKTLWDKLVNGGTDSGQYKRIAKDGKEVWIQASYNPIYDLKGKPFKVVNYTMDITAQKLQAADNAGQISGIQKTQGVVEFDLTGKILSVNDIFVSMSGYTENQIVGNHHSMFVEPAYRNSHEYKAFWESLARGEAQVGQFKRIGKGSTVVWMQAIYNPILDMNGKPFKVVKYATDITEQHNSVETLANAVEETQGIIESAKSGDLRSRVSLDGKTGAIASLCHGVNALMDKMTEVIVQVREAGETINTAAGEISSGNNDLSQRTEQQASSLEETAASMEELASTVKQNAENAKQANQLAVSASGVAVKGGEVVGQVVSTMSAINSSAKKIEDIISVIDGIAFQTNILALNAAVEAARAGEQGRGFAVVAGEVRNLAQRSASAAKEIKELITDSVSKTAEGTTQVEQAGKTMQEIVSSVQRVTDIMAEITAASVEQSTGIDQVNQAVTSMDEVTQQNAALVEEAAAAAESLVDQAVGLMDVVSAFQLNRSASISAPKSASKNTVRLVSSSPMARLAPNKMVASAGKANEDWAEF</sequence>
<feature type="domain" description="HAMP" evidence="10">
    <location>
        <begin position="220"/>
        <end position="272"/>
    </location>
</feature>
<evidence type="ECO:0000256" key="3">
    <source>
        <dbReference type="ARBA" id="ARBA00029447"/>
    </source>
</evidence>
<dbReference type="AlphaFoldDB" id="D7DPJ6"/>
<dbReference type="PRINTS" id="PR00260">
    <property type="entry name" value="CHEMTRNSDUCR"/>
</dbReference>
<feature type="domain" description="PAC" evidence="9">
    <location>
        <begin position="358"/>
        <end position="412"/>
    </location>
</feature>
<reference evidence="11 12" key="2">
    <citation type="journal article" date="2011" name="J. Bacteriol.">
        <title>Genomes of three methylotrophs from a single niche uncover genetic and metabolic divergence of Methylophilaceae.</title>
        <authorList>
            <person name="Lapidus A."/>
            <person name="Clum A."/>
            <person name="Labutti K."/>
            <person name="Kaluzhnaya M.G."/>
            <person name="Lim S."/>
            <person name="Beck D.A."/>
            <person name="Glavina Del Rio T."/>
            <person name="Nolan M."/>
            <person name="Mavromatis K."/>
            <person name="Huntemann M."/>
            <person name="Lucas S."/>
            <person name="Lidstrom M.E."/>
            <person name="Ivanova N."/>
            <person name="Chistoserdova L."/>
        </authorList>
    </citation>
    <scope>NUCLEOTIDE SEQUENCE [LARGE SCALE GENOMIC DNA]</scope>
    <source>
        <strain evidence="11 12">301</strain>
    </source>
</reference>
<keyword evidence="6" id="KW-0472">Membrane</keyword>
<dbReference type="InterPro" id="IPR004089">
    <property type="entry name" value="MCPsignal_dom"/>
</dbReference>
<evidence type="ECO:0000259" key="8">
    <source>
        <dbReference type="PROSITE" id="PS50112"/>
    </source>
</evidence>
<dbReference type="OrthoDB" id="9765776at2"/>
<evidence type="ECO:0000256" key="5">
    <source>
        <dbReference type="SAM" id="Coils"/>
    </source>
</evidence>
<keyword evidence="12" id="KW-1185">Reference proteome</keyword>
<dbReference type="SUPFAM" id="SSF58104">
    <property type="entry name" value="Methyl-accepting chemotaxis protein (MCP) signaling domain"/>
    <property type="match status" value="1"/>
</dbReference>
<evidence type="ECO:0000259" key="9">
    <source>
        <dbReference type="PROSITE" id="PS50113"/>
    </source>
</evidence>
<dbReference type="PANTHER" id="PTHR43531">
    <property type="entry name" value="PROTEIN ICFG"/>
    <property type="match status" value="1"/>
</dbReference>
<dbReference type="GO" id="GO:0007165">
    <property type="term" value="P:signal transduction"/>
    <property type="evidence" value="ECO:0007669"/>
    <property type="project" value="UniProtKB-KW"/>
</dbReference>
<dbReference type="GO" id="GO:0006935">
    <property type="term" value="P:chemotaxis"/>
    <property type="evidence" value="ECO:0007669"/>
    <property type="project" value="InterPro"/>
</dbReference>
<organism evidence="11 12">
    <name type="scientific">Methylotenera versatilis (strain 301)</name>
    <dbReference type="NCBI Taxonomy" id="666681"/>
    <lineage>
        <taxon>Bacteria</taxon>
        <taxon>Pseudomonadati</taxon>
        <taxon>Pseudomonadota</taxon>
        <taxon>Betaproteobacteria</taxon>
        <taxon>Nitrosomonadales</taxon>
        <taxon>Methylophilaceae</taxon>
        <taxon>Methylotenera</taxon>
    </lineage>
</organism>
<dbReference type="EMBL" id="CP002056">
    <property type="protein sequence ID" value="ADI29240.1"/>
    <property type="molecule type" value="Genomic_DNA"/>
</dbReference>
<evidence type="ECO:0000313" key="11">
    <source>
        <dbReference type="EMBL" id="ADI29240.1"/>
    </source>
</evidence>
<dbReference type="Gene3D" id="1.10.287.950">
    <property type="entry name" value="Methyl-accepting chemotaxis protein"/>
    <property type="match status" value="1"/>
</dbReference>
<dbReference type="CDD" id="cd11386">
    <property type="entry name" value="MCP_signal"/>
    <property type="match status" value="1"/>
</dbReference>
<evidence type="ECO:0000256" key="6">
    <source>
        <dbReference type="SAM" id="Phobius"/>
    </source>
</evidence>
<dbReference type="HOGENOM" id="CLU_000445_107_26_4"/>